<gene>
    <name evidence="1" type="ORF">ORD21_01465</name>
</gene>
<accession>A0ABU4DMT5</accession>
<dbReference type="RefSeq" id="WP_317638556.1">
    <property type="nucleotide sequence ID" value="NZ_JAPMIV010000001.1"/>
</dbReference>
<name>A0ABU4DMT5_9DEIO</name>
<evidence type="ECO:0000313" key="2">
    <source>
        <dbReference type="Proteomes" id="UP001276150"/>
    </source>
</evidence>
<dbReference type="Gene3D" id="1.50.10.20">
    <property type="match status" value="1"/>
</dbReference>
<organism evidence="1 2">
    <name type="scientific">Deinococcus arenicola</name>
    <dbReference type="NCBI Taxonomy" id="2994950"/>
    <lineage>
        <taxon>Bacteria</taxon>
        <taxon>Thermotogati</taxon>
        <taxon>Deinococcota</taxon>
        <taxon>Deinococci</taxon>
        <taxon>Deinococcales</taxon>
        <taxon>Deinococcaceae</taxon>
        <taxon>Deinococcus</taxon>
    </lineage>
</organism>
<dbReference type="Proteomes" id="UP001276150">
    <property type="component" value="Unassembled WGS sequence"/>
</dbReference>
<sequence>MPTPDLTPEAFARARAFLERQGRPLDLARFRHAFEGAERAEVLDALRAYQNDDGGFGRALEPDCRAPDSSVLATMMALRVLRELAVPADEPLLTAASEWLRAQLHTTLDGSVWPFLPPQAEAHAHAPWWNQAGDDELARTFGGFRVNPRAELVGRLWHWPELLSGGLLAQLTTETRDALLAGLDEGDVNGHAAAAVFAGTPEVPEDHRLPVLEYLADVLPGRVQTTPDAFAERGLNPLMVAPTPDHPLAHALEGPLSAALLHLIMSQAQDGSWGPNWNWSGQFPADWPAAETEWRSDLTVDALLTLRAWGRLEKNQL</sequence>
<reference evidence="1 2" key="1">
    <citation type="submission" date="2022-11" db="EMBL/GenBank/DDBJ databases">
        <title>Deinococcus ZS9-10, Low Temperature and Draught-tolerating, UV-resistant Bacteria from Continental Antarctica.</title>
        <authorList>
            <person name="Cheng L."/>
        </authorList>
    </citation>
    <scope>NUCLEOTIDE SEQUENCE [LARGE SCALE GENOMIC DNA]</scope>
    <source>
        <strain evidence="1 2">ZS9-10</strain>
    </source>
</reference>
<protein>
    <submittedName>
        <fullName evidence="1">Uncharacterized protein</fullName>
    </submittedName>
</protein>
<proteinExistence type="predicted"/>
<evidence type="ECO:0000313" key="1">
    <source>
        <dbReference type="EMBL" id="MDV6373267.1"/>
    </source>
</evidence>
<dbReference type="InterPro" id="IPR008930">
    <property type="entry name" value="Terpenoid_cyclase/PrenylTrfase"/>
</dbReference>
<keyword evidence="2" id="KW-1185">Reference proteome</keyword>
<dbReference type="SUPFAM" id="SSF48239">
    <property type="entry name" value="Terpenoid cyclases/Protein prenyltransferases"/>
    <property type="match status" value="1"/>
</dbReference>
<comment type="caution">
    <text evidence="1">The sequence shown here is derived from an EMBL/GenBank/DDBJ whole genome shotgun (WGS) entry which is preliminary data.</text>
</comment>
<dbReference type="EMBL" id="JAPMIV010000001">
    <property type="protein sequence ID" value="MDV6373267.1"/>
    <property type="molecule type" value="Genomic_DNA"/>
</dbReference>